<dbReference type="CDD" id="cd03785">
    <property type="entry name" value="GT28_MurG"/>
    <property type="match status" value="1"/>
</dbReference>
<evidence type="ECO:0000313" key="13">
    <source>
        <dbReference type="EMBL" id="PIU75467.1"/>
    </source>
</evidence>
<keyword evidence="9 10" id="KW-0961">Cell wall biogenesis/degradation</keyword>
<evidence type="ECO:0000256" key="4">
    <source>
        <dbReference type="ARBA" id="ARBA00022679"/>
    </source>
</evidence>
<keyword evidence="1 10" id="KW-1003">Cell membrane</keyword>
<dbReference type="GO" id="GO:0051301">
    <property type="term" value="P:cell division"/>
    <property type="evidence" value="ECO:0007669"/>
    <property type="project" value="UniProtKB-KW"/>
</dbReference>
<keyword evidence="7 10" id="KW-0472">Membrane</keyword>
<evidence type="ECO:0000256" key="2">
    <source>
        <dbReference type="ARBA" id="ARBA00022618"/>
    </source>
</evidence>
<evidence type="ECO:0000256" key="5">
    <source>
        <dbReference type="ARBA" id="ARBA00022960"/>
    </source>
</evidence>
<dbReference type="EMBL" id="PEVY01000012">
    <property type="protein sequence ID" value="PIU75467.1"/>
    <property type="molecule type" value="Genomic_DNA"/>
</dbReference>
<dbReference type="AlphaFoldDB" id="A0A2M7AXV6"/>
<dbReference type="InterPro" id="IPR004276">
    <property type="entry name" value="GlycoTrans_28_N"/>
</dbReference>
<evidence type="ECO:0000256" key="7">
    <source>
        <dbReference type="ARBA" id="ARBA00023136"/>
    </source>
</evidence>
<dbReference type="SUPFAM" id="SSF53756">
    <property type="entry name" value="UDP-Glycosyltransferase/glycogen phosphorylase"/>
    <property type="match status" value="1"/>
</dbReference>
<feature type="domain" description="Glycosyl transferase family 28 C-terminal" evidence="12">
    <location>
        <begin position="191"/>
        <end position="357"/>
    </location>
</feature>
<evidence type="ECO:0000313" key="14">
    <source>
        <dbReference type="Proteomes" id="UP000228775"/>
    </source>
</evidence>
<evidence type="ECO:0000259" key="11">
    <source>
        <dbReference type="Pfam" id="PF03033"/>
    </source>
</evidence>
<reference evidence="14" key="1">
    <citation type="submission" date="2017-09" db="EMBL/GenBank/DDBJ databases">
        <title>Depth-based differentiation of microbial function through sediment-hosted aquifers and enrichment of novel symbionts in the deep terrestrial subsurface.</title>
        <authorList>
            <person name="Probst A.J."/>
            <person name="Ladd B."/>
            <person name="Jarett J.K."/>
            <person name="Geller-Mcgrath D.E."/>
            <person name="Sieber C.M.K."/>
            <person name="Emerson J.B."/>
            <person name="Anantharaman K."/>
            <person name="Thomas B.C."/>
            <person name="Malmstrom R."/>
            <person name="Stieglmeier M."/>
            <person name="Klingl A."/>
            <person name="Woyke T."/>
            <person name="Ryan C.M."/>
            <person name="Banfield J.F."/>
        </authorList>
    </citation>
    <scope>NUCLEOTIDE SEQUENCE [LARGE SCALE GENOMIC DNA]</scope>
</reference>
<protein>
    <recommendedName>
        <fullName evidence="10">UDP-N-acetylglucosamine--N-acetylmuramyl-(pentapeptide) pyrophosphoryl-undecaprenol N-acetylglucosamine transferase</fullName>
        <ecNumber evidence="10">2.4.1.227</ecNumber>
    </recommendedName>
    <alternativeName>
        <fullName evidence="10">Undecaprenyl-PP-MurNAc-pentapeptide-UDPGlcNAc GlcNAc transferase</fullName>
    </alternativeName>
</protein>
<comment type="catalytic activity">
    <reaction evidence="10">
        <text>di-trans,octa-cis-undecaprenyl diphospho-N-acetyl-alpha-D-muramoyl-L-alanyl-D-glutamyl-meso-2,6-diaminopimeloyl-D-alanyl-D-alanine + UDP-N-acetyl-alpha-D-glucosamine = di-trans,octa-cis-undecaprenyl diphospho-[N-acetyl-alpha-D-glucosaminyl-(1-&gt;4)]-N-acetyl-alpha-D-muramoyl-L-alanyl-D-glutamyl-meso-2,6-diaminopimeloyl-D-alanyl-D-alanine + UDP + H(+)</text>
        <dbReference type="Rhea" id="RHEA:31227"/>
        <dbReference type="ChEBI" id="CHEBI:15378"/>
        <dbReference type="ChEBI" id="CHEBI:57705"/>
        <dbReference type="ChEBI" id="CHEBI:58223"/>
        <dbReference type="ChEBI" id="CHEBI:61387"/>
        <dbReference type="ChEBI" id="CHEBI:61388"/>
        <dbReference type="EC" id="2.4.1.227"/>
    </reaction>
</comment>
<feature type="binding site" evidence="10">
    <location>
        <position position="301"/>
    </location>
    <ligand>
        <name>UDP-N-acetyl-alpha-D-glucosamine</name>
        <dbReference type="ChEBI" id="CHEBI:57705"/>
    </ligand>
</feature>
<evidence type="ECO:0000256" key="3">
    <source>
        <dbReference type="ARBA" id="ARBA00022676"/>
    </source>
</evidence>
<dbReference type="Pfam" id="PF03033">
    <property type="entry name" value="Glyco_transf_28"/>
    <property type="match status" value="1"/>
</dbReference>
<name>A0A2M7AXV6_9BACT</name>
<organism evidence="13 14">
    <name type="scientific">Candidatus Portnoybacteria bacterium CG06_land_8_20_14_3_00_39_12</name>
    <dbReference type="NCBI Taxonomy" id="1974809"/>
    <lineage>
        <taxon>Bacteria</taxon>
        <taxon>Candidatus Portnoyibacteriota</taxon>
    </lineage>
</organism>
<dbReference type="PANTHER" id="PTHR21015">
    <property type="entry name" value="UDP-N-ACETYLGLUCOSAMINE--N-ACETYLMURAMYL-(PENTAPEPTIDE) PYROPHOSPHORYL-UNDECAPRENOL N-ACETYLGLUCOSAMINE TRANSFERASE 1"/>
    <property type="match status" value="1"/>
</dbReference>
<dbReference type="GO" id="GO:0050511">
    <property type="term" value="F:undecaprenyldiphospho-muramoylpentapeptide beta-N-acetylglucosaminyltransferase activity"/>
    <property type="evidence" value="ECO:0007669"/>
    <property type="project" value="UniProtKB-UniRule"/>
</dbReference>
<feature type="binding site" evidence="10">
    <location>
        <position position="198"/>
    </location>
    <ligand>
        <name>UDP-N-acetyl-alpha-D-glucosamine</name>
        <dbReference type="ChEBI" id="CHEBI:57705"/>
    </ligand>
</feature>
<keyword evidence="8 10" id="KW-0131">Cell cycle</keyword>
<sequence>MRVLLTGGGTGGHTYPLIAVSQQLKLISQQNNLPLELFYLGVDGSSQKGLSSIGAKPYFIFSLKLRRYFSIKTIWDFIKAPFGFCQILFWLYSLMPDVIFSKGGPASFFVVLAGWFYRIPVIIHESDTVAGLNNRLSARFAKKVFIAFDGAKSYFPLKKTITVGNPLRQGIFQIDQASTHSLFKIQAATPVLLIAGGSQGAQFINEKIKPILMELSQKYQVIHICGQDNYEAYQGQISQEKGLNLTSYHLYGSLDESQMSAAYAIANLVVARSGAGTIFELAYLAKPAILIPLPDAAGDHQKINAYDYSQNGAAVVLEQPNLTENILLQRITALLDDPQRLILMAQAAKQFAKPEAALKIAQETLQYAT</sequence>
<dbReference type="Proteomes" id="UP000228775">
    <property type="component" value="Unassembled WGS sequence"/>
</dbReference>
<feature type="binding site" evidence="10">
    <location>
        <position position="168"/>
    </location>
    <ligand>
        <name>UDP-N-acetyl-alpha-D-glucosamine</name>
        <dbReference type="ChEBI" id="CHEBI:57705"/>
    </ligand>
</feature>
<feature type="binding site" evidence="10">
    <location>
        <begin position="10"/>
        <end position="12"/>
    </location>
    <ligand>
        <name>UDP-N-acetyl-alpha-D-glucosamine</name>
        <dbReference type="ChEBI" id="CHEBI:57705"/>
    </ligand>
</feature>
<comment type="caution">
    <text evidence="13">The sequence shown here is derived from an EMBL/GenBank/DDBJ whole genome shotgun (WGS) entry which is preliminary data.</text>
</comment>
<dbReference type="GO" id="GO:0005886">
    <property type="term" value="C:plasma membrane"/>
    <property type="evidence" value="ECO:0007669"/>
    <property type="project" value="UniProtKB-SubCell"/>
</dbReference>
<gene>
    <name evidence="10" type="primary">murG</name>
    <name evidence="13" type="ORF">COS76_00645</name>
</gene>
<evidence type="ECO:0000256" key="8">
    <source>
        <dbReference type="ARBA" id="ARBA00023306"/>
    </source>
</evidence>
<dbReference type="GO" id="GO:0071555">
    <property type="term" value="P:cell wall organization"/>
    <property type="evidence" value="ECO:0007669"/>
    <property type="project" value="UniProtKB-KW"/>
</dbReference>
<comment type="similarity">
    <text evidence="10">Belongs to the glycosyltransferase 28 family. MurG subfamily.</text>
</comment>
<proteinExistence type="inferred from homology"/>
<dbReference type="GO" id="GO:0005975">
    <property type="term" value="P:carbohydrate metabolic process"/>
    <property type="evidence" value="ECO:0007669"/>
    <property type="project" value="InterPro"/>
</dbReference>
<dbReference type="GO" id="GO:0009252">
    <property type="term" value="P:peptidoglycan biosynthetic process"/>
    <property type="evidence" value="ECO:0007669"/>
    <property type="project" value="UniProtKB-UniRule"/>
</dbReference>
<keyword evidence="4 10" id="KW-0808">Transferase</keyword>
<comment type="caution">
    <text evidence="10">Lacks conserved residue(s) required for the propagation of feature annotation.</text>
</comment>
<dbReference type="Gene3D" id="3.40.50.2000">
    <property type="entry name" value="Glycogen Phosphorylase B"/>
    <property type="match status" value="2"/>
</dbReference>
<evidence type="ECO:0000259" key="12">
    <source>
        <dbReference type="Pfam" id="PF04101"/>
    </source>
</evidence>
<comment type="function">
    <text evidence="10">Cell wall formation. Catalyzes the transfer of a GlcNAc subunit on undecaprenyl-pyrophosphoryl-MurNAc-pentapeptide (lipid intermediate I) to form undecaprenyl-pyrophosphoryl-MurNAc-(pentapeptide)GlcNAc (lipid intermediate II).</text>
</comment>
<keyword evidence="2 10" id="KW-0132">Cell division</keyword>
<dbReference type="GO" id="GO:0051991">
    <property type="term" value="F:UDP-N-acetyl-D-glucosamine:N-acetylmuramoyl-L-alanyl-D-glutamyl-meso-2,6-diaminopimelyl-D-alanyl-D-alanine-diphosphoundecaprenol 4-beta-N-acetylglucosaminlytransferase activity"/>
    <property type="evidence" value="ECO:0007669"/>
    <property type="project" value="RHEA"/>
</dbReference>
<dbReference type="InterPro" id="IPR006009">
    <property type="entry name" value="GlcNAc_MurG"/>
</dbReference>
<dbReference type="UniPathway" id="UPA00219"/>
<keyword evidence="3 10" id="KW-0328">Glycosyltransferase</keyword>
<accession>A0A2M7AXV6</accession>
<keyword evidence="5 10" id="KW-0133">Cell shape</keyword>
<feature type="domain" description="Glycosyltransferase family 28 N-terminal" evidence="11">
    <location>
        <begin position="3"/>
        <end position="146"/>
    </location>
</feature>
<dbReference type="PANTHER" id="PTHR21015:SF22">
    <property type="entry name" value="GLYCOSYLTRANSFERASE"/>
    <property type="match status" value="1"/>
</dbReference>
<dbReference type="GO" id="GO:0008360">
    <property type="term" value="P:regulation of cell shape"/>
    <property type="evidence" value="ECO:0007669"/>
    <property type="project" value="UniProtKB-KW"/>
</dbReference>
<comment type="pathway">
    <text evidence="10">Cell wall biogenesis; peptidoglycan biosynthesis.</text>
</comment>
<dbReference type="InterPro" id="IPR007235">
    <property type="entry name" value="Glyco_trans_28_C"/>
</dbReference>
<evidence type="ECO:0000256" key="10">
    <source>
        <dbReference type="HAMAP-Rule" id="MF_00033"/>
    </source>
</evidence>
<comment type="subcellular location">
    <subcellularLocation>
        <location evidence="10">Cell membrane</location>
        <topology evidence="10">Peripheral membrane protein</topology>
        <orientation evidence="10">Cytoplasmic side</orientation>
    </subcellularLocation>
</comment>
<evidence type="ECO:0000256" key="1">
    <source>
        <dbReference type="ARBA" id="ARBA00022475"/>
    </source>
</evidence>
<dbReference type="Pfam" id="PF04101">
    <property type="entry name" value="Glyco_tran_28_C"/>
    <property type="match status" value="1"/>
</dbReference>
<dbReference type="HAMAP" id="MF_00033">
    <property type="entry name" value="MurG"/>
    <property type="match status" value="1"/>
</dbReference>
<evidence type="ECO:0000256" key="6">
    <source>
        <dbReference type="ARBA" id="ARBA00022984"/>
    </source>
</evidence>
<evidence type="ECO:0000256" key="9">
    <source>
        <dbReference type="ARBA" id="ARBA00023316"/>
    </source>
</evidence>
<dbReference type="EC" id="2.4.1.227" evidence="10"/>
<keyword evidence="6 10" id="KW-0573">Peptidoglycan synthesis</keyword>